<evidence type="ECO:0000313" key="2">
    <source>
        <dbReference type="EMBL" id="EKV27483.1"/>
    </source>
</evidence>
<dbReference type="Proteomes" id="UP000009881">
    <property type="component" value="Unassembled WGS sequence"/>
</dbReference>
<keyword evidence="3" id="KW-1185">Reference proteome</keyword>
<dbReference type="eggNOG" id="COG1881">
    <property type="taxonomic scope" value="Bacteria"/>
</dbReference>
<dbReference type="OrthoDB" id="9797506at2"/>
<dbReference type="AlphaFoldDB" id="K9HA48"/>
<evidence type="ECO:0000313" key="3">
    <source>
        <dbReference type="Proteomes" id="UP000009881"/>
    </source>
</evidence>
<comment type="caution">
    <text evidence="2">The sequence shown here is derived from an EMBL/GenBank/DDBJ whole genome shotgun (WGS) entry which is preliminary data.</text>
</comment>
<protein>
    <submittedName>
        <fullName evidence="2">PEBP family protein</fullName>
    </submittedName>
</protein>
<feature type="region of interest" description="Disordered" evidence="1">
    <location>
        <begin position="71"/>
        <end position="99"/>
    </location>
</feature>
<dbReference type="EMBL" id="ANHY01000019">
    <property type="protein sequence ID" value="EKV27483.1"/>
    <property type="molecule type" value="Genomic_DNA"/>
</dbReference>
<dbReference type="STRING" id="1238182.C882_1329"/>
<feature type="region of interest" description="Disordered" evidence="1">
    <location>
        <begin position="1"/>
        <end position="31"/>
    </location>
</feature>
<dbReference type="Gene3D" id="3.90.280.10">
    <property type="entry name" value="PEBP-like"/>
    <property type="match status" value="1"/>
</dbReference>
<name>K9HA48_9PROT</name>
<dbReference type="SUPFAM" id="SSF49777">
    <property type="entry name" value="PEBP-like"/>
    <property type="match status" value="1"/>
</dbReference>
<accession>K9HA48</accession>
<dbReference type="RefSeq" id="WP_009541985.1">
    <property type="nucleotide sequence ID" value="NZ_ANHY01000019.1"/>
</dbReference>
<proteinExistence type="predicted"/>
<organism evidence="2 3">
    <name type="scientific">Caenispirillum salinarum AK4</name>
    <dbReference type="NCBI Taxonomy" id="1238182"/>
    <lineage>
        <taxon>Bacteria</taxon>
        <taxon>Pseudomonadati</taxon>
        <taxon>Pseudomonadota</taxon>
        <taxon>Alphaproteobacteria</taxon>
        <taxon>Rhodospirillales</taxon>
        <taxon>Novispirillaceae</taxon>
        <taxon>Caenispirillum</taxon>
    </lineage>
</organism>
<dbReference type="InterPro" id="IPR036610">
    <property type="entry name" value="PEBP-like_sf"/>
</dbReference>
<gene>
    <name evidence="2" type="ORF">C882_1329</name>
</gene>
<dbReference type="InterPro" id="IPR008914">
    <property type="entry name" value="PEBP"/>
</dbReference>
<reference evidence="2 3" key="1">
    <citation type="journal article" date="2013" name="Genome Announc.">
        <title>Draft Genome Sequence of an Alphaproteobacterium, Caenispirillum salinarum AK4(T), Isolated from a Solar Saltern.</title>
        <authorList>
            <person name="Khatri I."/>
            <person name="Singh A."/>
            <person name="Korpole S."/>
            <person name="Pinnaka A.K."/>
            <person name="Subramanian S."/>
        </authorList>
    </citation>
    <scope>NUCLEOTIDE SEQUENCE [LARGE SCALE GENOMIC DNA]</scope>
    <source>
        <strain evidence="2 3">AK4</strain>
    </source>
</reference>
<sequence>MHITSDAIKPGGELPQRYSKDDRAFSPPVSWSGVPAGTKELVLVMEQTTPATQPPHVHWCVYGMAPGMSGLPEGIMSQTDPDDLPIEQAKGDAGKTGYDAPVGTISKRLDLRLRLLALDRTLDLAPGADAHAVIEAAEAAAKDEAELSFHYTRAP</sequence>
<dbReference type="Pfam" id="PF01161">
    <property type="entry name" value="PBP"/>
    <property type="match status" value="1"/>
</dbReference>
<evidence type="ECO:0000256" key="1">
    <source>
        <dbReference type="SAM" id="MobiDB-lite"/>
    </source>
</evidence>